<name>A0AA89C4U0_PINIB</name>
<dbReference type="SUPFAM" id="SSF53590">
    <property type="entry name" value="Nucleoside hydrolase"/>
    <property type="match status" value="1"/>
</dbReference>
<evidence type="ECO:0000313" key="3">
    <source>
        <dbReference type="EMBL" id="KAK3108969.1"/>
    </source>
</evidence>
<organism evidence="3 4">
    <name type="scientific">Pinctada imbricata</name>
    <name type="common">Atlantic pearl-oyster</name>
    <name type="synonym">Pinctada martensii</name>
    <dbReference type="NCBI Taxonomy" id="66713"/>
    <lineage>
        <taxon>Eukaryota</taxon>
        <taxon>Metazoa</taxon>
        <taxon>Spiralia</taxon>
        <taxon>Lophotrochozoa</taxon>
        <taxon>Mollusca</taxon>
        <taxon>Bivalvia</taxon>
        <taxon>Autobranchia</taxon>
        <taxon>Pteriomorphia</taxon>
        <taxon>Pterioida</taxon>
        <taxon>Pterioidea</taxon>
        <taxon>Pteriidae</taxon>
        <taxon>Pinctada</taxon>
    </lineage>
</organism>
<reference evidence="3" key="1">
    <citation type="submission" date="2019-08" db="EMBL/GenBank/DDBJ databases">
        <title>The improved chromosome-level genome for the pearl oyster Pinctada fucata martensii using PacBio sequencing and Hi-C.</title>
        <authorList>
            <person name="Zheng Z."/>
        </authorList>
    </citation>
    <scope>NUCLEOTIDE SEQUENCE</scope>
    <source>
        <strain evidence="3">ZZ-2019</strain>
        <tissue evidence="3">Adductor muscle</tissue>
    </source>
</reference>
<gene>
    <name evidence="3" type="ORF">FSP39_019918</name>
</gene>
<dbReference type="AlphaFoldDB" id="A0AA89C4U0"/>
<evidence type="ECO:0000256" key="1">
    <source>
        <dbReference type="ARBA" id="ARBA00009176"/>
    </source>
</evidence>
<proteinExistence type="inferred from homology"/>
<sequence length="239" mass="26381">MMSEREKIKCVVDTDAGTDDAQAIAMLLASSRVDVLGFTTVHGNTTTKQVCVNLLKLLRVLQREDIPIFPGAETALLGDVKESGDITLIAIGPITNVATAIRQDSQFGSRLKQCFIMGGNYYGKGNSKNICAEFNFYCDPEAANIVLNQLTCPITLVGMEVCFDNPFTLDMHKSLRVMDTKTGRFFELMEQTIIKKWSSYIACDEYAVGALLNPKVSYGTQNKCLLPLSLKVNTQGTRW</sequence>
<feature type="domain" description="Inosine/uridine-preferring nucleoside hydrolase" evidence="2">
    <location>
        <begin position="82"/>
        <end position="217"/>
    </location>
</feature>
<dbReference type="PANTHER" id="PTHR46190:SF1">
    <property type="entry name" value="SI:CH211-201H21.5"/>
    <property type="match status" value="1"/>
</dbReference>
<dbReference type="InterPro" id="IPR052775">
    <property type="entry name" value="IUN_hydrolase"/>
</dbReference>
<feature type="domain" description="Inosine/uridine-preferring nucleoside hydrolase" evidence="2">
    <location>
        <begin position="11"/>
        <end position="80"/>
    </location>
</feature>
<keyword evidence="4" id="KW-1185">Reference proteome</keyword>
<dbReference type="EMBL" id="VSWD01000001">
    <property type="protein sequence ID" value="KAK3108969.1"/>
    <property type="molecule type" value="Genomic_DNA"/>
</dbReference>
<dbReference type="Gene3D" id="3.90.245.10">
    <property type="entry name" value="Ribonucleoside hydrolase-like"/>
    <property type="match status" value="2"/>
</dbReference>
<comment type="similarity">
    <text evidence="1">Belongs to the IUNH family.</text>
</comment>
<protein>
    <recommendedName>
        <fullName evidence="2">Inosine/uridine-preferring nucleoside hydrolase domain-containing protein</fullName>
    </recommendedName>
</protein>
<dbReference type="GO" id="GO:0016799">
    <property type="term" value="F:hydrolase activity, hydrolyzing N-glycosyl compounds"/>
    <property type="evidence" value="ECO:0007669"/>
    <property type="project" value="InterPro"/>
</dbReference>
<dbReference type="PANTHER" id="PTHR46190">
    <property type="entry name" value="SI:CH211-201H21.5-RELATED"/>
    <property type="match status" value="1"/>
</dbReference>
<comment type="caution">
    <text evidence="3">The sequence shown here is derived from an EMBL/GenBank/DDBJ whole genome shotgun (WGS) entry which is preliminary data.</text>
</comment>
<evidence type="ECO:0000313" key="4">
    <source>
        <dbReference type="Proteomes" id="UP001186944"/>
    </source>
</evidence>
<dbReference type="Pfam" id="PF01156">
    <property type="entry name" value="IU_nuc_hydro"/>
    <property type="match status" value="2"/>
</dbReference>
<accession>A0AA89C4U0</accession>
<dbReference type="InterPro" id="IPR001910">
    <property type="entry name" value="Inosine/uridine_hydrolase_dom"/>
</dbReference>
<dbReference type="InterPro" id="IPR036452">
    <property type="entry name" value="Ribo_hydro-like"/>
</dbReference>
<dbReference type="Proteomes" id="UP001186944">
    <property type="component" value="Unassembled WGS sequence"/>
</dbReference>
<evidence type="ECO:0000259" key="2">
    <source>
        <dbReference type="Pfam" id="PF01156"/>
    </source>
</evidence>